<evidence type="ECO:0000256" key="1">
    <source>
        <dbReference type="SAM" id="MobiDB-lite"/>
    </source>
</evidence>
<gene>
    <name evidence="2" type="ORF">AQJ67_42160</name>
</gene>
<dbReference type="SUPFAM" id="SSF52777">
    <property type="entry name" value="CoA-dependent acyltransferases"/>
    <property type="match status" value="1"/>
</dbReference>
<evidence type="ECO:0000313" key="3">
    <source>
        <dbReference type="Proteomes" id="UP000053429"/>
    </source>
</evidence>
<dbReference type="EMBL" id="LMWY01000065">
    <property type="protein sequence ID" value="KUN91379.1"/>
    <property type="molecule type" value="Genomic_DNA"/>
</dbReference>
<reference evidence="2 3" key="1">
    <citation type="submission" date="2015-10" db="EMBL/GenBank/DDBJ databases">
        <title>Draft genome sequence of Streptomyces caeruleatus NRRL B-24802, type strain for the species Streptomyces caeruleatus.</title>
        <authorList>
            <person name="Ruckert C."/>
            <person name="Winkler A."/>
            <person name="Kalinowski J."/>
            <person name="Kampfer P."/>
            <person name="Glaeser S."/>
        </authorList>
    </citation>
    <scope>NUCLEOTIDE SEQUENCE [LARGE SCALE GENOMIC DNA]</scope>
    <source>
        <strain evidence="2 3">NRRL B-24802</strain>
    </source>
</reference>
<comment type="caution">
    <text evidence="2">The sequence shown here is derived from an EMBL/GenBank/DDBJ whole genome shotgun (WGS) entry which is preliminary data.</text>
</comment>
<evidence type="ECO:0008006" key="4">
    <source>
        <dbReference type="Google" id="ProtNLM"/>
    </source>
</evidence>
<organism evidence="2 3">
    <name type="scientific">Streptomyces caeruleatus</name>
    <dbReference type="NCBI Taxonomy" id="661399"/>
    <lineage>
        <taxon>Bacteria</taxon>
        <taxon>Bacillati</taxon>
        <taxon>Actinomycetota</taxon>
        <taxon>Actinomycetes</taxon>
        <taxon>Kitasatosporales</taxon>
        <taxon>Streptomycetaceae</taxon>
        <taxon>Streptomyces</taxon>
    </lineage>
</organism>
<protein>
    <recommendedName>
        <fullName evidence="4">Condensation domain-containing protein</fullName>
    </recommendedName>
</protein>
<evidence type="ECO:0000313" key="2">
    <source>
        <dbReference type="EMBL" id="KUN91379.1"/>
    </source>
</evidence>
<keyword evidence="3" id="KW-1185">Reference proteome</keyword>
<dbReference type="AlphaFoldDB" id="A0A117RHN6"/>
<accession>A0A117RHN6</accession>
<proteinExistence type="predicted"/>
<name>A0A117RHN6_9ACTN</name>
<dbReference type="InterPro" id="IPR023213">
    <property type="entry name" value="CAT-like_dom_sf"/>
</dbReference>
<sequence>MLATVFRGDPDAKRLAEAFAAKVAQHPSLRRRVVMAGERPAFQPLQPAEAPALGLRPGSPEAVEDEWNNPLQADGPLIRPLC</sequence>
<dbReference type="Proteomes" id="UP000053429">
    <property type="component" value="Unassembled WGS sequence"/>
</dbReference>
<dbReference type="Gene3D" id="3.30.559.10">
    <property type="entry name" value="Chloramphenicol acetyltransferase-like domain"/>
    <property type="match status" value="1"/>
</dbReference>
<feature type="region of interest" description="Disordered" evidence="1">
    <location>
        <begin position="45"/>
        <end position="82"/>
    </location>
</feature>